<evidence type="ECO:0000256" key="3">
    <source>
        <dbReference type="SAM" id="Phobius"/>
    </source>
</evidence>
<keyword evidence="3" id="KW-0472">Membrane</keyword>
<dbReference type="Pfam" id="PF07963">
    <property type="entry name" value="N_methyl"/>
    <property type="match status" value="1"/>
</dbReference>
<keyword evidence="2" id="KW-0998">Cell outer membrane</keyword>
<dbReference type="InterPro" id="IPR012902">
    <property type="entry name" value="N_methyl_site"/>
</dbReference>
<gene>
    <name evidence="4" type="ORF">GCM10008960_29070</name>
</gene>
<dbReference type="PROSITE" id="PS00409">
    <property type="entry name" value="PROKAR_NTER_METHYL"/>
    <property type="match status" value="1"/>
</dbReference>
<evidence type="ECO:0000313" key="4">
    <source>
        <dbReference type="EMBL" id="GGS00568.1"/>
    </source>
</evidence>
<evidence type="ECO:0000313" key="5">
    <source>
        <dbReference type="Proteomes" id="UP000644548"/>
    </source>
</evidence>
<accession>A0ABQ2S610</accession>
<feature type="transmembrane region" description="Helical" evidence="3">
    <location>
        <begin position="20"/>
        <end position="39"/>
    </location>
</feature>
<protein>
    <recommendedName>
        <fullName evidence="6">Prepilin-type N-terminal cleavage/methylation domain-containing protein</fullName>
    </recommendedName>
</protein>
<keyword evidence="5" id="KW-1185">Reference proteome</keyword>
<name>A0ABQ2S610_9DEIO</name>
<comment type="caution">
    <text evidence="4">The sequence shown here is derived from an EMBL/GenBank/DDBJ whole genome shotgun (WGS) entry which is preliminary data.</text>
</comment>
<dbReference type="NCBIfam" id="TIGR02532">
    <property type="entry name" value="IV_pilin_GFxxxE"/>
    <property type="match status" value="1"/>
</dbReference>
<organism evidence="4 5">
    <name type="scientific">Deinococcus sedimenti</name>
    <dbReference type="NCBI Taxonomy" id="1867090"/>
    <lineage>
        <taxon>Bacteria</taxon>
        <taxon>Thermotogati</taxon>
        <taxon>Deinococcota</taxon>
        <taxon>Deinococci</taxon>
        <taxon>Deinococcales</taxon>
        <taxon>Deinococcaceae</taxon>
        <taxon>Deinococcus</taxon>
    </lineage>
</organism>
<sequence length="303" mass="32383">MSRHTPASPANTQGFTLLELLIAAALALVILGTAGALLTTTAKIQTIEQERVPLQETVRSSVEVIAQDLRQATGTRVLYSGANLPSSLLTNLTTSQQLSVTIADNKGYFTIPQPGGYPNSKSFSNNAVTDVNSPNAAGKTCDNQFIGNDWALVTVGTSVRWVRTHATNPCTGSDKNGNGNVKLQHAGYTLDDLSWSPDSAIMKVNVVRYYIGTATLNGSGVPTLYRQVDDQDPQVVAYYISDLALAYSQDGINFISTPSGVPQAVRITLTGRETRARKAGTQPATFTVTNTVSMRRVNFNATP</sequence>
<proteinExistence type="predicted"/>
<dbReference type="RefSeq" id="WP_268243872.1">
    <property type="nucleotide sequence ID" value="NZ_BMQN01000008.1"/>
</dbReference>
<reference evidence="5" key="1">
    <citation type="journal article" date="2019" name="Int. J. Syst. Evol. Microbiol.">
        <title>The Global Catalogue of Microorganisms (GCM) 10K type strain sequencing project: providing services to taxonomists for standard genome sequencing and annotation.</title>
        <authorList>
            <consortium name="The Broad Institute Genomics Platform"/>
            <consortium name="The Broad Institute Genome Sequencing Center for Infectious Disease"/>
            <person name="Wu L."/>
            <person name="Ma J."/>
        </authorList>
    </citation>
    <scope>NUCLEOTIDE SEQUENCE [LARGE SCALE GENOMIC DNA]</scope>
    <source>
        <strain evidence="5">JCM 31405</strain>
    </source>
</reference>
<evidence type="ECO:0000256" key="1">
    <source>
        <dbReference type="ARBA" id="ARBA00004442"/>
    </source>
</evidence>
<evidence type="ECO:0008006" key="6">
    <source>
        <dbReference type="Google" id="ProtNLM"/>
    </source>
</evidence>
<keyword evidence="3" id="KW-0812">Transmembrane</keyword>
<evidence type="ECO:0000256" key="2">
    <source>
        <dbReference type="ARBA" id="ARBA00023237"/>
    </source>
</evidence>
<dbReference type="EMBL" id="BMQN01000008">
    <property type="protein sequence ID" value="GGS00568.1"/>
    <property type="molecule type" value="Genomic_DNA"/>
</dbReference>
<dbReference type="Proteomes" id="UP000644548">
    <property type="component" value="Unassembled WGS sequence"/>
</dbReference>
<comment type="subcellular location">
    <subcellularLocation>
        <location evidence="1">Cell outer membrane</location>
    </subcellularLocation>
</comment>
<keyword evidence="3" id="KW-1133">Transmembrane helix</keyword>